<keyword evidence="3" id="KW-1185">Reference proteome</keyword>
<accession>A0A1T5LYY1</accession>
<sequence>MKFNFKKAILSNDKMAFIIYYLCVTYDALFVSFIMVSNVPDITTAIIDQTNTPAVFKFDFSIPIDFCHFN</sequence>
<keyword evidence="1" id="KW-1133">Transmembrane helix</keyword>
<proteinExistence type="predicted"/>
<evidence type="ECO:0000256" key="1">
    <source>
        <dbReference type="SAM" id="Phobius"/>
    </source>
</evidence>
<evidence type="ECO:0000313" key="3">
    <source>
        <dbReference type="Proteomes" id="UP000190285"/>
    </source>
</evidence>
<keyword evidence="1" id="KW-0472">Membrane</keyword>
<dbReference type="Proteomes" id="UP000190285">
    <property type="component" value="Unassembled WGS sequence"/>
</dbReference>
<protein>
    <submittedName>
        <fullName evidence="2">Uncharacterized protein</fullName>
    </submittedName>
</protein>
<feature type="transmembrane region" description="Helical" evidence="1">
    <location>
        <begin position="15"/>
        <end position="36"/>
    </location>
</feature>
<reference evidence="2 3" key="1">
    <citation type="submission" date="2017-02" db="EMBL/GenBank/DDBJ databases">
        <authorList>
            <person name="Peterson S.W."/>
        </authorList>
    </citation>
    <scope>NUCLEOTIDE SEQUENCE [LARGE SCALE GENOMIC DNA]</scope>
    <source>
        <strain evidence="2 3">M1</strain>
    </source>
</reference>
<dbReference type="EMBL" id="FUZT01000009">
    <property type="protein sequence ID" value="SKC81210.1"/>
    <property type="molecule type" value="Genomic_DNA"/>
</dbReference>
<organism evidence="2 3">
    <name type="scientific">Maledivibacter halophilus</name>
    <dbReference type="NCBI Taxonomy" id="36842"/>
    <lineage>
        <taxon>Bacteria</taxon>
        <taxon>Bacillati</taxon>
        <taxon>Bacillota</taxon>
        <taxon>Clostridia</taxon>
        <taxon>Peptostreptococcales</taxon>
        <taxon>Caminicellaceae</taxon>
        <taxon>Maledivibacter</taxon>
    </lineage>
</organism>
<keyword evidence="1" id="KW-0812">Transmembrane</keyword>
<dbReference type="AlphaFoldDB" id="A0A1T5LYY1"/>
<evidence type="ECO:0000313" key="2">
    <source>
        <dbReference type="EMBL" id="SKC81210.1"/>
    </source>
</evidence>
<name>A0A1T5LYY1_9FIRM</name>
<gene>
    <name evidence="2" type="ORF">SAMN02194393_03573</name>
</gene>